<evidence type="ECO:0000256" key="1">
    <source>
        <dbReference type="ARBA" id="ARBA00023015"/>
    </source>
</evidence>
<protein>
    <submittedName>
        <fullName evidence="5">Urease operon transcriptional activator</fullName>
    </submittedName>
</protein>
<dbReference type="GO" id="GO:0005829">
    <property type="term" value="C:cytosol"/>
    <property type="evidence" value="ECO:0007669"/>
    <property type="project" value="TreeGrafter"/>
</dbReference>
<proteinExistence type="predicted"/>
<dbReference type="GO" id="GO:0000976">
    <property type="term" value="F:transcription cis-regulatory region binding"/>
    <property type="evidence" value="ECO:0007669"/>
    <property type="project" value="TreeGrafter"/>
</dbReference>
<accession>A0A370V2W3</accession>
<evidence type="ECO:0000259" key="4">
    <source>
        <dbReference type="PROSITE" id="PS01124"/>
    </source>
</evidence>
<dbReference type="Pfam" id="PF12833">
    <property type="entry name" value="HTH_18"/>
    <property type="match status" value="1"/>
</dbReference>
<dbReference type="GO" id="GO:0003700">
    <property type="term" value="F:DNA-binding transcription factor activity"/>
    <property type="evidence" value="ECO:0007669"/>
    <property type="project" value="InterPro"/>
</dbReference>
<keyword evidence="1" id="KW-0805">Transcription regulation</keyword>
<dbReference type="InterPro" id="IPR009057">
    <property type="entry name" value="Homeodomain-like_sf"/>
</dbReference>
<reference evidence="5 6" key="1">
    <citation type="submission" date="2018-06" db="EMBL/GenBank/DDBJ databases">
        <title>Recombination Drives Gene Content and Phenotype Evolution in Wild Type E. coli Strains.</title>
        <authorList>
            <person name="Field C.M."/>
            <person name="Silander O.K."/>
            <person name="Van Nimwegen E."/>
        </authorList>
    </citation>
    <scope>NUCLEOTIDE SEQUENCE [LARGE SCALE GENOMIC DNA]</scope>
    <source>
        <strain evidence="5 6">SC344</strain>
    </source>
</reference>
<keyword evidence="2" id="KW-0238">DNA-binding</keyword>
<dbReference type="EMBL" id="QONO01000195">
    <property type="protein sequence ID" value="RDR23242.1"/>
    <property type="molecule type" value="Genomic_DNA"/>
</dbReference>
<dbReference type="SUPFAM" id="SSF46689">
    <property type="entry name" value="Homeodomain-like"/>
    <property type="match status" value="1"/>
</dbReference>
<dbReference type="Proteomes" id="UP000254454">
    <property type="component" value="Unassembled WGS sequence"/>
</dbReference>
<dbReference type="AlphaFoldDB" id="A0A370V2W3"/>
<organism evidence="5 6">
    <name type="scientific">Escherichia marmotae</name>
    <dbReference type="NCBI Taxonomy" id="1499973"/>
    <lineage>
        <taxon>Bacteria</taxon>
        <taxon>Pseudomonadati</taxon>
        <taxon>Pseudomonadota</taxon>
        <taxon>Gammaproteobacteria</taxon>
        <taxon>Enterobacterales</taxon>
        <taxon>Enterobacteriaceae</taxon>
        <taxon>Escherichia</taxon>
    </lineage>
</organism>
<feature type="domain" description="HTH araC/xylS-type" evidence="4">
    <location>
        <begin position="26"/>
        <end position="123"/>
    </location>
</feature>
<keyword evidence="3" id="KW-0804">Transcription</keyword>
<evidence type="ECO:0000256" key="3">
    <source>
        <dbReference type="ARBA" id="ARBA00023163"/>
    </source>
</evidence>
<evidence type="ECO:0000313" key="6">
    <source>
        <dbReference type="Proteomes" id="UP000254454"/>
    </source>
</evidence>
<dbReference type="Gene3D" id="1.10.10.60">
    <property type="entry name" value="Homeodomain-like"/>
    <property type="match status" value="1"/>
</dbReference>
<dbReference type="PROSITE" id="PS01124">
    <property type="entry name" value="HTH_ARAC_FAMILY_2"/>
    <property type="match status" value="1"/>
</dbReference>
<gene>
    <name evidence="5" type="primary">ureR</name>
    <name evidence="5" type="ORF">C4A13_01062</name>
</gene>
<name>A0A370V2W3_9ESCH</name>
<dbReference type="InterPro" id="IPR018060">
    <property type="entry name" value="HTH_AraC"/>
</dbReference>
<evidence type="ECO:0000256" key="2">
    <source>
        <dbReference type="ARBA" id="ARBA00023125"/>
    </source>
</evidence>
<evidence type="ECO:0000313" key="5">
    <source>
        <dbReference type="EMBL" id="RDR23242.1"/>
    </source>
</evidence>
<dbReference type="PANTHER" id="PTHR47894">
    <property type="entry name" value="HTH-TYPE TRANSCRIPTIONAL REGULATOR GADX"/>
    <property type="match status" value="1"/>
</dbReference>
<comment type="caution">
    <text evidence="5">The sequence shown here is derived from an EMBL/GenBank/DDBJ whole genome shotgun (WGS) entry which is preliminary data.</text>
</comment>
<dbReference type="SMART" id="SM00342">
    <property type="entry name" value="HTH_ARAC"/>
    <property type="match status" value="1"/>
</dbReference>
<sequence>MAVLLSLGVNHANYLLLSDSKQSLISHCYNLLLSEPGAKWTANKVARYLYISVSTLHRRLANKGVSFQSILDDVRLNNALSAIQTTIKSISEIARENGYKCPSRFTERFHNRFKITPRELRKASRE</sequence>
<dbReference type="PANTHER" id="PTHR47894:SF4">
    <property type="entry name" value="HTH-TYPE TRANSCRIPTIONAL REGULATOR GADX"/>
    <property type="match status" value="1"/>
</dbReference>